<accession>A0A0B8MYW1</accession>
<dbReference type="EMBL" id="DF933843">
    <property type="protein sequence ID" value="GAM43115.1"/>
    <property type="molecule type" value="Genomic_DNA"/>
</dbReference>
<dbReference type="Proteomes" id="UP000053095">
    <property type="component" value="Unassembled WGS sequence"/>
</dbReference>
<reference evidence="2" key="1">
    <citation type="journal article" date="2015" name="Genome Announc.">
        <title>Draft genome sequence of Talaromyces cellulolyticus strain Y-94, a source of lignocellulosic biomass-degrading enzymes.</title>
        <authorList>
            <person name="Fujii T."/>
            <person name="Koike H."/>
            <person name="Sawayama S."/>
            <person name="Yano S."/>
            <person name="Inoue H."/>
        </authorList>
    </citation>
    <scope>NUCLEOTIDE SEQUENCE [LARGE SCALE GENOMIC DNA]</scope>
    <source>
        <strain evidence="2">Y-94</strain>
    </source>
</reference>
<dbReference type="AlphaFoldDB" id="A0A0B8MYW1"/>
<keyword evidence="2" id="KW-1185">Reference proteome</keyword>
<name>A0A0B8MYW1_TALPI</name>
<evidence type="ECO:0000313" key="1">
    <source>
        <dbReference type="EMBL" id="GAM43115.1"/>
    </source>
</evidence>
<sequence length="150" mass="16271">MANVGGRLGTSTAAAVQQRGALVVSANIGSTGDFPESIQLVSLAPTACIALLHQLLSKDKYLTESKLDIFECPSPDFVLKLSEDFDHLSKMRERINARDIDTLAKVLSARALKASDGGAPLLTEEMVLGELQTMLTERLRRRRALALVLH</sequence>
<gene>
    <name evidence="1" type="ORF">TCE0_047r17664</name>
</gene>
<proteinExistence type="predicted"/>
<protein>
    <submittedName>
        <fullName evidence="1">Uncharacterized protein</fullName>
    </submittedName>
</protein>
<organism evidence="1 2">
    <name type="scientific">Talaromyces pinophilus</name>
    <name type="common">Penicillium pinophilum</name>
    <dbReference type="NCBI Taxonomy" id="128442"/>
    <lineage>
        <taxon>Eukaryota</taxon>
        <taxon>Fungi</taxon>
        <taxon>Dikarya</taxon>
        <taxon>Ascomycota</taxon>
        <taxon>Pezizomycotina</taxon>
        <taxon>Eurotiomycetes</taxon>
        <taxon>Eurotiomycetidae</taxon>
        <taxon>Eurotiales</taxon>
        <taxon>Trichocomaceae</taxon>
        <taxon>Talaromyces</taxon>
        <taxon>Talaromyces sect. Talaromyces</taxon>
    </lineage>
</organism>
<evidence type="ECO:0000313" key="2">
    <source>
        <dbReference type="Proteomes" id="UP000053095"/>
    </source>
</evidence>